<name>A0A9K3Q721_9STRA</name>
<dbReference type="PANTHER" id="PTHR43804:SF7">
    <property type="entry name" value="LD18447P"/>
    <property type="match status" value="1"/>
</dbReference>
<feature type="coiled-coil region" evidence="3">
    <location>
        <begin position="468"/>
        <end position="564"/>
    </location>
</feature>
<evidence type="ECO:0000256" key="3">
    <source>
        <dbReference type="SAM" id="Coils"/>
    </source>
</evidence>
<evidence type="ECO:0000256" key="2">
    <source>
        <dbReference type="ARBA" id="ARBA00022917"/>
    </source>
</evidence>
<comment type="similarity">
    <text evidence="1">Belongs to the prokaryotic/mitochondrial release factor family.</text>
</comment>
<dbReference type="InterPro" id="IPR000352">
    <property type="entry name" value="Pep_chain_release_fac_I"/>
</dbReference>
<keyword evidence="7" id="KW-1185">Reference proteome</keyword>
<sequence length="862" mass="97213">MKSPASSLFIGNRCRSNLSITRVAWKWTFILVAMFIVIGYRLDWKAVESLDNMEGGDLHRISYRCNTTVDELDSIYFASTDPTTITTGELPGYTGWARPEKTLAGTVVKGKIRHPGTYDIQFRFLDPGQYTVEVVLTFSTSPSIETFPLVGESQQPAYEGYLLPGFPLSITVHPNEEVATQGNHDLCQIDDLIVKHTTEAIYTARWKVTSRSNAAGYTSTTVNNPVSKQGYIENYNSIGINMEYQYMSGCNLLPISAFEGRLHGHRVFGRAQCQTISDDKKLHIIYIGDSVMRVQKDKLRALASQTPNLELHFLPLHLGYRRNEILGPSNVRAFLKEIQQKYSNDTKVVLFNTGLHDIHQLCGAENANDRKTYLNTTHVDSGKFSCTAEYKLILYDFLRTIQDFPADLKVFQTTTAAWLKYGNWGIGWEHNPQGMPLVSNFCETFNDIAFEVLKEWNSKNEQDKILIMDAVQKRLDQMVARHNELLQKMEDAPEESFQYGKELASLAQFESLYRKKEELEIEEQSVKDLLEEIGQNEENDDDLQKECRKELEAIEASKAKLARRIQSAILPKDPDDFQSDAIVEIRAGTGGDEAALFASELRDTYEKTAKAMGWECDVMGESQTDLGGIKETILSISARSRGGMNFYEGEQDDQADESAVPSNLGPYGYFKYESGVHRVQRVPVNDTRIHTSACSVAVLPLQQQDNSSIVELLPMSELKIETMRSSGAGGQHVNTTESAVRITHIPTGITASIQDARSQHQNKDKALKLIAARVHDKLREEEERKNSNLKSSLLGRGDRSERIRTYNYPQDRVTDHRCKHSTHGISKLLSGSSEEGLVTTFFPFLQEIVRDEQLAAIENEEE</sequence>
<feature type="transmembrane region" description="Helical" evidence="4">
    <location>
        <begin position="23"/>
        <end position="42"/>
    </location>
</feature>
<dbReference type="OrthoDB" id="2019491at2759"/>
<accession>A0A9K3Q721</accession>
<dbReference type="PANTHER" id="PTHR43804">
    <property type="entry name" value="LD18447P"/>
    <property type="match status" value="1"/>
</dbReference>
<evidence type="ECO:0000256" key="1">
    <source>
        <dbReference type="ARBA" id="ARBA00010835"/>
    </source>
</evidence>
<keyword evidence="3" id="KW-0175">Coiled coil</keyword>
<protein>
    <submittedName>
        <fullName evidence="6">Peptide chain release factor 1</fullName>
    </submittedName>
</protein>
<dbReference type="InterPro" id="IPR050057">
    <property type="entry name" value="Prokaryotic/Mito_RF"/>
</dbReference>
<organism evidence="6 7">
    <name type="scientific">Nitzschia inconspicua</name>
    <dbReference type="NCBI Taxonomy" id="303405"/>
    <lineage>
        <taxon>Eukaryota</taxon>
        <taxon>Sar</taxon>
        <taxon>Stramenopiles</taxon>
        <taxon>Ochrophyta</taxon>
        <taxon>Bacillariophyta</taxon>
        <taxon>Bacillariophyceae</taxon>
        <taxon>Bacillariophycidae</taxon>
        <taxon>Bacillariales</taxon>
        <taxon>Bacillariaceae</taxon>
        <taxon>Nitzschia</taxon>
    </lineage>
</organism>
<dbReference type="Pfam" id="PF03462">
    <property type="entry name" value="PCRF"/>
    <property type="match status" value="1"/>
</dbReference>
<evidence type="ECO:0000313" key="6">
    <source>
        <dbReference type="EMBL" id="KAG7373408.1"/>
    </source>
</evidence>
<feature type="domain" description="Prokaryotic-type class I peptide chain release factors" evidence="5">
    <location>
        <begin position="724"/>
        <end position="740"/>
    </location>
</feature>
<dbReference type="Proteomes" id="UP000693970">
    <property type="component" value="Unassembled WGS sequence"/>
</dbReference>
<comment type="caution">
    <text evidence="6">The sequence shown here is derived from an EMBL/GenBank/DDBJ whole genome shotgun (WGS) entry which is preliminary data.</text>
</comment>
<dbReference type="AlphaFoldDB" id="A0A9K3Q721"/>
<keyword evidence="2" id="KW-0648">Protein biosynthesis</keyword>
<dbReference type="GO" id="GO:0005737">
    <property type="term" value="C:cytoplasm"/>
    <property type="evidence" value="ECO:0007669"/>
    <property type="project" value="UniProtKB-ARBA"/>
</dbReference>
<keyword evidence="4" id="KW-0472">Membrane</keyword>
<dbReference type="SMART" id="SM00937">
    <property type="entry name" value="PCRF"/>
    <property type="match status" value="1"/>
</dbReference>
<proteinExistence type="inferred from homology"/>
<reference evidence="6" key="1">
    <citation type="journal article" date="2021" name="Sci. Rep.">
        <title>Diploid genomic architecture of Nitzschia inconspicua, an elite biomass production diatom.</title>
        <authorList>
            <person name="Oliver A."/>
            <person name="Podell S."/>
            <person name="Pinowska A."/>
            <person name="Traller J.C."/>
            <person name="Smith S.R."/>
            <person name="McClure R."/>
            <person name="Beliaev A."/>
            <person name="Bohutskyi P."/>
            <person name="Hill E.A."/>
            <person name="Rabines A."/>
            <person name="Zheng H."/>
            <person name="Allen L.Z."/>
            <person name="Kuo A."/>
            <person name="Grigoriev I.V."/>
            <person name="Allen A.E."/>
            <person name="Hazlebeck D."/>
            <person name="Allen E.E."/>
        </authorList>
    </citation>
    <scope>NUCLEOTIDE SEQUENCE</scope>
    <source>
        <strain evidence="6">Hildebrandi</strain>
    </source>
</reference>
<evidence type="ECO:0000256" key="4">
    <source>
        <dbReference type="SAM" id="Phobius"/>
    </source>
</evidence>
<dbReference type="Pfam" id="PF00472">
    <property type="entry name" value="RF-1"/>
    <property type="match status" value="1"/>
</dbReference>
<evidence type="ECO:0000259" key="5">
    <source>
        <dbReference type="PROSITE" id="PS00745"/>
    </source>
</evidence>
<evidence type="ECO:0000313" key="7">
    <source>
        <dbReference type="Proteomes" id="UP000693970"/>
    </source>
</evidence>
<dbReference type="InterPro" id="IPR005139">
    <property type="entry name" value="PCRF"/>
</dbReference>
<gene>
    <name evidence="6" type="ORF">IV203_034132</name>
</gene>
<keyword evidence="4" id="KW-0812">Transmembrane</keyword>
<reference evidence="6" key="2">
    <citation type="submission" date="2021-04" db="EMBL/GenBank/DDBJ databases">
        <authorList>
            <person name="Podell S."/>
        </authorList>
    </citation>
    <scope>NUCLEOTIDE SEQUENCE</scope>
    <source>
        <strain evidence="6">Hildebrandi</strain>
    </source>
</reference>
<dbReference type="FunFam" id="3.30.160.20:FF:000004">
    <property type="entry name" value="Peptide chain release factor 1"/>
    <property type="match status" value="1"/>
</dbReference>
<dbReference type="PROSITE" id="PS00745">
    <property type="entry name" value="RF_PROK_I"/>
    <property type="match status" value="1"/>
</dbReference>
<dbReference type="GO" id="GO:0003747">
    <property type="term" value="F:translation release factor activity"/>
    <property type="evidence" value="ECO:0007669"/>
    <property type="project" value="InterPro"/>
</dbReference>
<keyword evidence="4" id="KW-1133">Transmembrane helix</keyword>
<dbReference type="EMBL" id="JAGRRH010000002">
    <property type="protein sequence ID" value="KAG7373408.1"/>
    <property type="molecule type" value="Genomic_DNA"/>
</dbReference>